<reference evidence="1" key="2">
    <citation type="submission" date="2021-04" db="EMBL/GenBank/DDBJ databases">
        <authorList>
            <person name="Gilroy R."/>
        </authorList>
    </citation>
    <scope>NUCLEOTIDE SEQUENCE</scope>
    <source>
        <strain evidence="1">1282</strain>
    </source>
</reference>
<dbReference type="Proteomes" id="UP000823915">
    <property type="component" value="Unassembled WGS sequence"/>
</dbReference>
<organism evidence="1 2">
    <name type="scientific">Candidatus Acutalibacter pullistercoris</name>
    <dbReference type="NCBI Taxonomy" id="2838418"/>
    <lineage>
        <taxon>Bacteria</taxon>
        <taxon>Bacillati</taxon>
        <taxon>Bacillota</taxon>
        <taxon>Clostridia</taxon>
        <taxon>Eubacteriales</taxon>
        <taxon>Acutalibacteraceae</taxon>
        <taxon>Acutalibacter</taxon>
    </lineage>
</organism>
<protein>
    <submittedName>
        <fullName evidence="1">Uncharacterized protein</fullName>
    </submittedName>
</protein>
<reference evidence="1" key="1">
    <citation type="journal article" date="2021" name="PeerJ">
        <title>Extensive microbial diversity within the chicken gut microbiome revealed by metagenomics and culture.</title>
        <authorList>
            <person name="Gilroy R."/>
            <person name="Ravi A."/>
            <person name="Getino M."/>
            <person name="Pursley I."/>
            <person name="Horton D.L."/>
            <person name="Alikhan N.F."/>
            <person name="Baker D."/>
            <person name="Gharbi K."/>
            <person name="Hall N."/>
            <person name="Watson M."/>
            <person name="Adriaenssens E.M."/>
            <person name="Foster-Nyarko E."/>
            <person name="Jarju S."/>
            <person name="Secka A."/>
            <person name="Antonio M."/>
            <person name="Oren A."/>
            <person name="Chaudhuri R.R."/>
            <person name="La Ragione R."/>
            <person name="Hildebrand F."/>
            <person name="Pallen M.J."/>
        </authorList>
    </citation>
    <scope>NUCLEOTIDE SEQUENCE</scope>
    <source>
        <strain evidence="1">1282</strain>
    </source>
</reference>
<sequence>MVSPEERKEAYRQALLDSPRAGELAGSMALEGEDPARAAARLVLAPAVGGFLQWLLGLALEKGWRRLCFLARDGALLYRGASLLVRQLGLPLECQYLAVSRRGLWLPLWSWDRGLALELLCRKGRGKTLGEMLSWAGLAGEEGEAVAHSLGLPLGEALAPGQLKELGRSLGRCSLFLQGADRQGARAGEAFAAYLAQEGLLDGSPWVAVDSGWMGSTQESLGKILQGLGQGWTLEGCYWGLYRSPNKMPAHCWYFSPQTGWREKAWFANSLMEALLGAAHGTVLGYRQGAGRVLPVCGPEDGTRKDLFRKTEPVYQGYFRLLGEHSRREELLHWGREDLALARRTLPLLMGRPTREEAAAFGGLNYSDGGQADREAMARPLPPEGRNLGGCLAGAWPQGAAALTWEDPGRRFDAIALYQLLRAAKAAGR</sequence>
<proteinExistence type="predicted"/>
<evidence type="ECO:0000313" key="1">
    <source>
        <dbReference type="EMBL" id="HIY26908.1"/>
    </source>
</evidence>
<comment type="caution">
    <text evidence="1">The sequence shown here is derived from an EMBL/GenBank/DDBJ whole genome shotgun (WGS) entry which is preliminary data.</text>
</comment>
<dbReference type="EMBL" id="DXDU01000114">
    <property type="protein sequence ID" value="HIY26908.1"/>
    <property type="molecule type" value="Genomic_DNA"/>
</dbReference>
<dbReference type="AlphaFoldDB" id="A0A9D1YDJ2"/>
<name>A0A9D1YDJ2_9FIRM</name>
<evidence type="ECO:0000313" key="2">
    <source>
        <dbReference type="Proteomes" id="UP000823915"/>
    </source>
</evidence>
<accession>A0A9D1YDJ2</accession>
<gene>
    <name evidence="1" type="ORF">H9838_07035</name>
</gene>